<keyword evidence="7 8" id="KW-0472">Membrane</keyword>
<feature type="transmembrane region" description="Helical" evidence="8">
    <location>
        <begin position="65"/>
        <end position="85"/>
    </location>
</feature>
<comment type="subcellular location">
    <subcellularLocation>
        <location evidence="1">Cell membrane</location>
        <topology evidence="1">Multi-pass membrane protein</topology>
    </subcellularLocation>
</comment>
<dbReference type="OrthoDB" id="9796616at2"/>
<feature type="transmembrane region" description="Helical" evidence="8">
    <location>
        <begin position="140"/>
        <end position="157"/>
    </location>
</feature>
<dbReference type="NCBIfam" id="TIGR03426">
    <property type="entry name" value="shape_MreD"/>
    <property type="match status" value="1"/>
</dbReference>
<dbReference type="PIRSF" id="PIRSF037497">
    <property type="entry name" value="MreD_Clostridium/Treponema_prd"/>
    <property type="match status" value="1"/>
</dbReference>
<evidence type="ECO:0000256" key="6">
    <source>
        <dbReference type="ARBA" id="ARBA00022989"/>
    </source>
</evidence>
<comment type="similarity">
    <text evidence="2">Belongs to the MreD family.</text>
</comment>
<dbReference type="InterPro" id="IPR017225">
    <property type="entry name" value="Cell_shape_determin_MreD_prd"/>
</dbReference>
<accession>A0A1V4SG42</accession>
<evidence type="ECO:0000256" key="3">
    <source>
        <dbReference type="ARBA" id="ARBA00022475"/>
    </source>
</evidence>
<feature type="transmembrane region" description="Helical" evidence="8">
    <location>
        <begin position="97"/>
        <end position="120"/>
    </location>
</feature>
<evidence type="ECO:0000256" key="4">
    <source>
        <dbReference type="ARBA" id="ARBA00022692"/>
    </source>
</evidence>
<dbReference type="GO" id="GO:0008360">
    <property type="term" value="P:regulation of cell shape"/>
    <property type="evidence" value="ECO:0007669"/>
    <property type="project" value="UniProtKB-KW"/>
</dbReference>
<evidence type="ECO:0000256" key="5">
    <source>
        <dbReference type="ARBA" id="ARBA00022960"/>
    </source>
</evidence>
<evidence type="ECO:0000256" key="7">
    <source>
        <dbReference type="ARBA" id="ARBA00023136"/>
    </source>
</evidence>
<reference evidence="9 10" key="1">
    <citation type="submission" date="2017-03" db="EMBL/GenBank/DDBJ databases">
        <title>Genome sequence of Clostridium hungatei DSM 14427.</title>
        <authorList>
            <person name="Poehlein A."/>
            <person name="Daniel R."/>
        </authorList>
    </citation>
    <scope>NUCLEOTIDE SEQUENCE [LARGE SCALE GENOMIC DNA]</scope>
    <source>
        <strain evidence="9 10">DSM 14427</strain>
    </source>
</reference>
<sequence>MRGRIIIYTILIFIFVTVQVTFLNFTDVFGVKPNLIIILIVSVALLEGRNHGGIVGFFAGICMDSVVGIALGYQALLGMLLGILLGNINRRFFKENIFVMVTCTFISTIIFESAVIMLSYGLGLRINYIDTLRTTILTEAAVNSVLGAVIFFILIRINRKLVGMDAKNRY</sequence>
<gene>
    <name evidence="9" type="ORF">CLHUN_33550</name>
</gene>
<keyword evidence="6 8" id="KW-1133">Transmembrane helix</keyword>
<evidence type="ECO:0000313" key="10">
    <source>
        <dbReference type="Proteomes" id="UP000191554"/>
    </source>
</evidence>
<name>A0A1V4SG42_RUMHU</name>
<evidence type="ECO:0000313" key="9">
    <source>
        <dbReference type="EMBL" id="OPX42703.1"/>
    </source>
</evidence>
<feature type="transmembrane region" description="Helical" evidence="8">
    <location>
        <begin position="6"/>
        <end position="23"/>
    </location>
</feature>
<evidence type="ECO:0000256" key="8">
    <source>
        <dbReference type="SAM" id="Phobius"/>
    </source>
</evidence>
<dbReference type="RefSeq" id="WP_080065789.1">
    <property type="nucleotide sequence ID" value="NZ_MZGX01000025.1"/>
</dbReference>
<dbReference type="STRING" id="48256.CLHUN_33550"/>
<keyword evidence="10" id="KW-1185">Reference proteome</keyword>
<dbReference type="Pfam" id="PF04093">
    <property type="entry name" value="MreD"/>
    <property type="match status" value="1"/>
</dbReference>
<dbReference type="Proteomes" id="UP000191554">
    <property type="component" value="Unassembled WGS sequence"/>
</dbReference>
<keyword evidence="5" id="KW-0133">Cell shape</keyword>
<evidence type="ECO:0000256" key="1">
    <source>
        <dbReference type="ARBA" id="ARBA00004651"/>
    </source>
</evidence>
<dbReference type="EMBL" id="MZGX01000025">
    <property type="protein sequence ID" value="OPX42703.1"/>
    <property type="molecule type" value="Genomic_DNA"/>
</dbReference>
<comment type="caution">
    <text evidence="9">The sequence shown here is derived from an EMBL/GenBank/DDBJ whole genome shotgun (WGS) entry which is preliminary data.</text>
</comment>
<proteinExistence type="inferred from homology"/>
<evidence type="ECO:0000256" key="2">
    <source>
        <dbReference type="ARBA" id="ARBA00007776"/>
    </source>
</evidence>
<keyword evidence="4 8" id="KW-0812">Transmembrane</keyword>
<organism evidence="9 10">
    <name type="scientific">Ruminiclostridium hungatei</name>
    <name type="common">Clostridium hungatei</name>
    <dbReference type="NCBI Taxonomy" id="48256"/>
    <lineage>
        <taxon>Bacteria</taxon>
        <taxon>Bacillati</taxon>
        <taxon>Bacillota</taxon>
        <taxon>Clostridia</taxon>
        <taxon>Eubacteriales</taxon>
        <taxon>Oscillospiraceae</taxon>
        <taxon>Ruminiclostridium</taxon>
    </lineage>
</organism>
<protein>
    <submittedName>
        <fullName evidence="9">Rod shape-determining protein MreD</fullName>
    </submittedName>
</protein>
<dbReference type="InterPro" id="IPR007227">
    <property type="entry name" value="Cell_shape_determining_MreD"/>
</dbReference>
<keyword evidence="3" id="KW-1003">Cell membrane</keyword>
<dbReference type="GO" id="GO:0005886">
    <property type="term" value="C:plasma membrane"/>
    <property type="evidence" value="ECO:0007669"/>
    <property type="project" value="UniProtKB-SubCell"/>
</dbReference>
<dbReference type="AlphaFoldDB" id="A0A1V4SG42"/>